<comment type="subcellular location">
    <subcellularLocation>
        <location evidence="2 18">Mitochondrion inner membrane</location>
        <topology evidence="2 18">Multi-pass membrane protein</topology>
    </subcellularLocation>
</comment>
<dbReference type="EMBL" id="KX087357">
    <property type="protein sequence ID" value="ARH54715.1"/>
    <property type="molecule type" value="Genomic_DNA"/>
</dbReference>
<keyword evidence="14 18" id="KW-0830">Ubiquinone</keyword>
<dbReference type="InterPro" id="IPR050175">
    <property type="entry name" value="Complex_I_Subunit_2"/>
</dbReference>
<reference evidence="20" key="1">
    <citation type="submission" date="2016-04" db="EMBL/GenBank/DDBJ databases">
        <title>Mitochondria of beetle species.</title>
        <authorList>
            <person name="Hunter A."/>
            <person name="Moriniere J."/>
            <person name="Tang P."/>
            <person name="Linard B."/>
            <person name="Crampton-Platt A."/>
            <person name="Vogler A.P."/>
        </authorList>
    </citation>
    <scope>NUCLEOTIDE SEQUENCE</scope>
</reference>
<keyword evidence="9 18" id="KW-0999">Mitochondrion inner membrane</keyword>
<feature type="transmembrane region" description="Helical" evidence="18">
    <location>
        <begin position="64"/>
        <end position="83"/>
    </location>
</feature>
<sequence length="339" mass="38586">MSNLYKITFTITMVSGTLITISSNSWLGMWMGLEINLLSIIPLMNNSNNPRASEASLKYFTTQALASTALLASVLIINSQIWINSNLDTTSMPEMLMVSSILMKTGAAPFHFWFPEVIEGCSWINTLILMTWQKIAPMTMLMYTNSSMLLVIAIIASVIVGSMMGLNQTSLRKILSYSSINHIGWMLSAILVAETVWIMYFTIYSLMNSMMIWMFYYWNSSHVNQLTMMSSFNPMLKSIFMLNFLSLGGTPPFIGFLPKWMVIQSLVMNQMYTTSLMLILTALITLYYYLRIALNNFVFNNPAIKPSMVEKPLKKKNFLTMNVFFLSNLIMYLGLFNLT</sequence>
<evidence type="ECO:0000313" key="20">
    <source>
        <dbReference type="EMBL" id="ARH54715.1"/>
    </source>
</evidence>
<evidence type="ECO:0000256" key="14">
    <source>
        <dbReference type="ARBA" id="ARBA00023075"/>
    </source>
</evidence>
<comment type="function">
    <text evidence="18">Core subunit of the mitochondrial membrane respiratory chain NADH dehydrogenase (Complex I) which catalyzes electron transfer from NADH through the respiratory chain, using ubiquinone as an electron acceptor. Essential for the catalytic activity and assembly of complex I.</text>
</comment>
<evidence type="ECO:0000256" key="11">
    <source>
        <dbReference type="ARBA" id="ARBA00022982"/>
    </source>
</evidence>
<proteinExistence type="inferred from homology"/>
<dbReference type="InterPro" id="IPR003917">
    <property type="entry name" value="NADH_UbQ_OxRdtase_chain2"/>
</dbReference>
<keyword evidence="16 18" id="KW-0472">Membrane</keyword>
<feature type="transmembrane region" description="Helical" evidence="18">
    <location>
        <begin position="198"/>
        <end position="218"/>
    </location>
</feature>
<geneLocation type="mitochondrion" evidence="20"/>
<keyword evidence="13 18" id="KW-0520">NAD</keyword>
<feature type="transmembrane region" description="Helical" evidence="18">
    <location>
        <begin position="239"/>
        <end position="258"/>
    </location>
</feature>
<feature type="transmembrane region" description="Helical" evidence="18">
    <location>
        <begin position="318"/>
        <end position="338"/>
    </location>
</feature>
<evidence type="ECO:0000256" key="7">
    <source>
        <dbReference type="ARBA" id="ARBA00022660"/>
    </source>
</evidence>
<comment type="function">
    <text evidence="1">Core subunit of the mitochondrial membrane respiratory chain NADH dehydrogenase (Complex I) that is believed to belong to the minimal assembly required for catalysis. Complex I functions in the transfer of electrons from NADH to the respiratory chain. The immediate electron acceptor for the enzyme is believed to be ubiquinone.</text>
</comment>
<evidence type="ECO:0000256" key="15">
    <source>
        <dbReference type="ARBA" id="ARBA00023128"/>
    </source>
</evidence>
<dbReference type="GO" id="GO:0008137">
    <property type="term" value="F:NADH dehydrogenase (ubiquinone) activity"/>
    <property type="evidence" value="ECO:0007669"/>
    <property type="project" value="UniProtKB-EC"/>
</dbReference>
<evidence type="ECO:0000256" key="10">
    <source>
        <dbReference type="ARBA" id="ARBA00022967"/>
    </source>
</evidence>
<comment type="similarity">
    <text evidence="3 18">Belongs to the complex I subunit 2 family.</text>
</comment>
<evidence type="ECO:0000256" key="8">
    <source>
        <dbReference type="ARBA" id="ARBA00022692"/>
    </source>
</evidence>
<keyword evidence="11 18" id="KW-0249">Electron transport</keyword>
<dbReference type="GO" id="GO:0006120">
    <property type="term" value="P:mitochondrial electron transport, NADH to ubiquinone"/>
    <property type="evidence" value="ECO:0007669"/>
    <property type="project" value="InterPro"/>
</dbReference>
<evidence type="ECO:0000256" key="13">
    <source>
        <dbReference type="ARBA" id="ARBA00023027"/>
    </source>
</evidence>
<evidence type="ECO:0000256" key="12">
    <source>
        <dbReference type="ARBA" id="ARBA00022989"/>
    </source>
</evidence>
<evidence type="ECO:0000256" key="6">
    <source>
        <dbReference type="ARBA" id="ARBA00022448"/>
    </source>
</evidence>
<accession>A0A343C3X2</accession>
<name>A0A343C3X2_9COLE</name>
<keyword evidence="6" id="KW-0813">Transport</keyword>
<evidence type="ECO:0000256" key="2">
    <source>
        <dbReference type="ARBA" id="ARBA00004448"/>
    </source>
</evidence>
<feature type="transmembrane region" description="Helical" evidence="18">
    <location>
        <begin position="7"/>
        <end position="27"/>
    </location>
</feature>
<feature type="domain" description="NADH:quinone oxidoreductase/Mrp antiporter transmembrane" evidence="19">
    <location>
        <begin position="23"/>
        <end position="285"/>
    </location>
</feature>
<feature type="transmembrane region" description="Helical" evidence="18">
    <location>
        <begin position="140"/>
        <end position="162"/>
    </location>
</feature>
<dbReference type="PANTHER" id="PTHR46552">
    <property type="entry name" value="NADH-UBIQUINONE OXIDOREDUCTASE CHAIN 2"/>
    <property type="match status" value="1"/>
</dbReference>
<comment type="catalytic activity">
    <reaction evidence="17 18">
        <text>a ubiquinone + NADH + 5 H(+)(in) = a ubiquinol + NAD(+) + 4 H(+)(out)</text>
        <dbReference type="Rhea" id="RHEA:29091"/>
        <dbReference type="Rhea" id="RHEA-COMP:9565"/>
        <dbReference type="Rhea" id="RHEA-COMP:9566"/>
        <dbReference type="ChEBI" id="CHEBI:15378"/>
        <dbReference type="ChEBI" id="CHEBI:16389"/>
        <dbReference type="ChEBI" id="CHEBI:17976"/>
        <dbReference type="ChEBI" id="CHEBI:57540"/>
        <dbReference type="ChEBI" id="CHEBI:57945"/>
        <dbReference type="EC" id="7.1.1.2"/>
    </reaction>
</comment>
<protein>
    <recommendedName>
        <fullName evidence="5 18">NADH-ubiquinone oxidoreductase chain 2</fullName>
        <ecNumber evidence="4 18">7.1.1.2</ecNumber>
    </recommendedName>
</protein>
<feature type="transmembrane region" description="Helical" evidence="18">
    <location>
        <begin position="270"/>
        <end position="290"/>
    </location>
</feature>
<keyword evidence="12 18" id="KW-1133">Transmembrane helix</keyword>
<evidence type="ECO:0000256" key="17">
    <source>
        <dbReference type="ARBA" id="ARBA00049551"/>
    </source>
</evidence>
<dbReference type="EC" id="7.1.1.2" evidence="4 18"/>
<evidence type="ECO:0000256" key="9">
    <source>
        <dbReference type="ARBA" id="ARBA00022792"/>
    </source>
</evidence>
<evidence type="ECO:0000256" key="4">
    <source>
        <dbReference type="ARBA" id="ARBA00012944"/>
    </source>
</evidence>
<keyword evidence="7 18" id="KW-0679">Respiratory chain</keyword>
<gene>
    <name evidence="20" type="primary">nad2</name>
</gene>
<keyword evidence="8 18" id="KW-0812">Transmembrane</keyword>
<dbReference type="PRINTS" id="PR01436">
    <property type="entry name" value="NADHDHGNASE2"/>
</dbReference>
<evidence type="ECO:0000256" key="3">
    <source>
        <dbReference type="ARBA" id="ARBA00007012"/>
    </source>
</evidence>
<dbReference type="Pfam" id="PF00361">
    <property type="entry name" value="Proton_antipo_M"/>
    <property type="match status" value="1"/>
</dbReference>
<dbReference type="InterPro" id="IPR001750">
    <property type="entry name" value="ND/Mrp_TM"/>
</dbReference>
<dbReference type="PANTHER" id="PTHR46552:SF1">
    <property type="entry name" value="NADH-UBIQUINONE OXIDOREDUCTASE CHAIN 2"/>
    <property type="match status" value="1"/>
</dbReference>
<evidence type="ECO:0000256" key="5">
    <source>
        <dbReference type="ARBA" id="ARBA00021008"/>
    </source>
</evidence>
<evidence type="ECO:0000256" key="16">
    <source>
        <dbReference type="ARBA" id="ARBA00023136"/>
    </source>
</evidence>
<keyword evidence="15 18" id="KW-0496">Mitochondrion</keyword>
<dbReference type="GO" id="GO:0005743">
    <property type="term" value="C:mitochondrial inner membrane"/>
    <property type="evidence" value="ECO:0007669"/>
    <property type="project" value="UniProtKB-SubCell"/>
</dbReference>
<evidence type="ECO:0000256" key="1">
    <source>
        <dbReference type="ARBA" id="ARBA00003257"/>
    </source>
</evidence>
<dbReference type="AlphaFoldDB" id="A0A343C3X2"/>
<organism evidence="20">
    <name type="scientific">Trachys troglodytiformis</name>
    <dbReference type="NCBI Taxonomy" id="1244535"/>
    <lineage>
        <taxon>Eukaryota</taxon>
        <taxon>Metazoa</taxon>
        <taxon>Ecdysozoa</taxon>
        <taxon>Arthropoda</taxon>
        <taxon>Hexapoda</taxon>
        <taxon>Insecta</taxon>
        <taxon>Pterygota</taxon>
        <taxon>Neoptera</taxon>
        <taxon>Endopterygota</taxon>
        <taxon>Coleoptera</taxon>
        <taxon>Polyphaga</taxon>
        <taxon>Elateriformia</taxon>
        <taxon>Buprestoidea</taxon>
        <taxon>Buprestidae</taxon>
        <taxon>Agrilinae</taxon>
        <taxon>Trachys</taxon>
    </lineage>
</organism>
<evidence type="ECO:0000259" key="19">
    <source>
        <dbReference type="Pfam" id="PF00361"/>
    </source>
</evidence>
<keyword evidence="10 18" id="KW-1278">Translocase</keyword>
<evidence type="ECO:0000256" key="18">
    <source>
        <dbReference type="RuleBase" id="RU003403"/>
    </source>
</evidence>